<keyword evidence="2" id="KW-1133">Transmembrane helix</keyword>
<accession>A0A1E4TWX9</accession>
<evidence type="ECO:0000256" key="2">
    <source>
        <dbReference type="SAM" id="Phobius"/>
    </source>
</evidence>
<keyword evidence="5" id="KW-1185">Reference proteome</keyword>
<keyword evidence="2" id="KW-0812">Transmembrane</keyword>
<feature type="chain" id="PRO_5009163416" description="Mid2 domain-containing protein" evidence="3">
    <location>
        <begin position="24"/>
        <end position="385"/>
    </location>
</feature>
<evidence type="ECO:0000256" key="3">
    <source>
        <dbReference type="SAM" id="SignalP"/>
    </source>
</evidence>
<feature type="compositionally biased region" description="Low complexity" evidence="1">
    <location>
        <begin position="281"/>
        <end position="298"/>
    </location>
</feature>
<keyword evidence="2" id="KW-0472">Membrane</keyword>
<name>A0A1E4TWX9_PACTA</name>
<feature type="compositionally biased region" description="Low complexity" evidence="1">
    <location>
        <begin position="108"/>
        <end position="129"/>
    </location>
</feature>
<evidence type="ECO:0008006" key="6">
    <source>
        <dbReference type="Google" id="ProtNLM"/>
    </source>
</evidence>
<dbReference type="EMBL" id="KV454013">
    <property type="protein sequence ID" value="ODV96262.1"/>
    <property type="molecule type" value="Genomic_DNA"/>
</dbReference>
<evidence type="ECO:0000256" key="1">
    <source>
        <dbReference type="SAM" id="MobiDB-lite"/>
    </source>
</evidence>
<dbReference type="AlphaFoldDB" id="A0A1E4TWX9"/>
<dbReference type="OrthoDB" id="4084551at2759"/>
<keyword evidence="3" id="KW-0732">Signal</keyword>
<sequence length="385" mass="42158">MKLTKAIQVFVLGWSFNLRTVLGAAVYQNVAGAILEKRETTSSSTTETSVTTSTLTDQVWTTTTSSTALTITPYAFDGVTVSASPVDNATTVWASLDSSGIPYDITPTVTDGTTTSTSPTPTNTNYPTPIAQPPVLRCMNERVPSYTNPICISNLTEMVAGETYWITWNPLYWNPYEETGDISLVQFQFKNFLDDDDSTYVALSDWISNDDGYYAFKAKSSYITDDNEGYLQIYLAPFVTDETVAHVMDTVTGPVIRVIESVDDASTTITRVPSDNEDSDSTTTSTSSSSSSSSSSSDSSDDSSTKTNKAKVIAPAVIVPVVVVAIALFFAWINRARIFKGNKKVDETTNKKFDNETLEKMRKERNMDNSDSEDTAERTEIRTAL</sequence>
<feature type="region of interest" description="Disordered" evidence="1">
    <location>
        <begin position="268"/>
        <end position="307"/>
    </location>
</feature>
<feature type="transmembrane region" description="Helical" evidence="2">
    <location>
        <begin position="312"/>
        <end position="333"/>
    </location>
</feature>
<evidence type="ECO:0000313" key="4">
    <source>
        <dbReference type="EMBL" id="ODV96262.1"/>
    </source>
</evidence>
<proteinExistence type="predicted"/>
<reference evidence="5" key="1">
    <citation type="submission" date="2016-05" db="EMBL/GenBank/DDBJ databases">
        <title>Comparative genomics of biotechnologically important yeasts.</title>
        <authorList>
            <consortium name="DOE Joint Genome Institute"/>
            <person name="Riley R."/>
            <person name="Haridas S."/>
            <person name="Wolfe K.H."/>
            <person name="Lopes M.R."/>
            <person name="Hittinger C.T."/>
            <person name="Goker M."/>
            <person name="Salamov A."/>
            <person name="Wisecaver J."/>
            <person name="Long T.M."/>
            <person name="Aerts A.L."/>
            <person name="Barry K."/>
            <person name="Choi C."/>
            <person name="Clum A."/>
            <person name="Coughlan A.Y."/>
            <person name="Deshpande S."/>
            <person name="Douglass A.P."/>
            <person name="Hanson S.J."/>
            <person name="Klenk H.-P."/>
            <person name="Labutti K."/>
            <person name="Lapidus A."/>
            <person name="Lindquist E."/>
            <person name="Lipzen A."/>
            <person name="Meier-Kolthoff J.P."/>
            <person name="Ohm R.A."/>
            <person name="Otillar R.P."/>
            <person name="Pangilinan J."/>
            <person name="Peng Y."/>
            <person name="Rokas A."/>
            <person name="Rosa C.A."/>
            <person name="Scheuner C."/>
            <person name="Sibirny A.A."/>
            <person name="Slot J.C."/>
            <person name="Stielow J.B."/>
            <person name="Sun H."/>
            <person name="Kurtzman C.P."/>
            <person name="Blackwell M."/>
            <person name="Grigoriev I.V."/>
            <person name="Jeffries T.W."/>
        </authorList>
    </citation>
    <scope>NUCLEOTIDE SEQUENCE [LARGE SCALE GENOMIC DNA]</scope>
    <source>
        <strain evidence="5">NRRL Y-2460</strain>
    </source>
</reference>
<evidence type="ECO:0000313" key="5">
    <source>
        <dbReference type="Proteomes" id="UP000094236"/>
    </source>
</evidence>
<dbReference type="Pfam" id="PF14610">
    <property type="entry name" value="Psg1"/>
    <property type="match status" value="1"/>
</dbReference>
<gene>
    <name evidence="4" type="ORF">PACTADRAFT_49641</name>
</gene>
<protein>
    <recommendedName>
        <fullName evidence="6">Mid2 domain-containing protein</fullName>
    </recommendedName>
</protein>
<feature type="signal peptide" evidence="3">
    <location>
        <begin position="1"/>
        <end position="23"/>
    </location>
</feature>
<feature type="region of interest" description="Disordered" evidence="1">
    <location>
        <begin position="356"/>
        <end position="385"/>
    </location>
</feature>
<feature type="region of interest" description="Disordered" evidence="1">
    <location>
        <begin position="108"/>
        <end position="131"/>
    </location>
</feature>
<feature type="compositionally biased region" description="Basic and acidic residues" evidence="1">
    <location>
        <begin position="356"/>
        <end position="368"/>
    </location>
</feature>
<feature type="compositionally biased region" description="Basic and acidic residues" evidence="1">
    <location>
        <begin position="375"/>
        <end position="385"/>
    </location>
</feature>
<dbReference type="Proteomes" id="UP000094236">
    <property type="component" value="Unassembled WGS sequence"/>
</dbReference>
<dbReference type="InterPro" id="IPR028000">
    <property type="entry name" value="Pma1"/>
</dbReference>
<organism evidence="4 5">
    <name type="scientific">Pachysolen tannophilus NRRL Y-2460</name>
    <dbReference type="NCBI Taxonomy" id="669874"/>
    <lineage>
        <taxon>Eukaryota</taxon>
        <taxon>Fungi</taxon>
        <taxon>Dikarya</taxon>
        <taxon>Ascomycota</taxon>
        <taxon>Saccharomycotina</taxon>
        <taxon>Pichiomycetes</taxon>
        <taxon>Pachysolenaceae</taxon>
        <taxon>Pachysolen</taxon>
    </lineage>
</organism>